<name>A0AAE0AP52_9ROSI</name>
<proteinExistence type="predicted"/>
<dbReference type="AlphaFoldDB" id="A0AAE0AP52"/>
<accession>A0AAE0AP52</accession>
<evidence type="ECO:0000259" key="1">
    <source>
        <dbReference type="Pfam" id="PF13966"/>
    </source>
</evidence>
<dbReference type="Proteomes" id="UP001281410">
    <property type="component" value="Unassembled WGS sequence"/>
</dbReference>
<reference evidence="2" key="1">
    <citation type="journal article" date="2023" name="Plant J.">
        <title>Genome sequences and population genomics provide insights into the demographic history, inbreeding, and mutation load of two 'living fossil' tree species of Dipteronia.</title>
        <authorList>
            <person name="Feng Y."/>
            <person name="Comes H.P."/>
            <person name="Chen J."/>
            <person name="Zhu S."/>
            <person name="Lu R."/>
            <person name="Zhang X."/>
            <person name="Li P."/>
            <person name="Qiu J."/>
            <person name="Olsen K.M."/>
            <person name="Qiu Y."/>
        </authorList>
    </citation>
    <scope>NUCLEOTIDE SEQUENCE</scope>
    <source>
        <strain evidence="2">NBL</strain>
    </source>
</reference>
<organism evidence="2 3">
    <name type="scientific">Dipteronia sinensis</name>
    <dbReference type="NCBI Taxonomy" id="43782"/>
    <lineage>
        <taxon>Eukaryota</taxon>
        <taxon>Viridiplantae</taxon>
        <taxon>Streptophyta</taxon>
        <taxon>Embryophyta</taxon>
        <taxon>Tracheophyta</taxon>
        <taxon>Spermatophyta</taxon>
        <taxon>Magnoliopsida</taxon>
        <taxon>eudicotyledons</taxon>
        <taxon>Gunneridae</taxon>
        <taxon>Pentapetalae</taxon>
        <taxon>rosids</taxon>
        <taxon>malvids</taxon>
        <taxon>Sapindales</taxon>
        <taxon>Sapindaceae</taxon>
        <taxon>Hippocastanoideae</taxon>
        <taxon>Acereae</taxon>
        <taxon>Dipteronia</taxon>
    </lineage>
</organism>
<protein>
    <recommendedName>
        <fullName evidence="1">Reverse transcriptase zinc-binding domain-containing protein</fullName>
    </recommendedName>
</protein>
<sequence>MSEWTPLSINLRKRNVPVNYICHCCNLEEETLEHALFWCKEVSAIWKKTALWSELGFLKGISCCDVLQRLFNRGWKNDLAFVCMVMWGIWYNRNCRVHGKKVRTEYRFIRLGVGYVGRVSDHSPEIERWFNW</sequence>
<dbReference type="InterPro" id="IPR026960">
    <property type="entry name" value="RVT-Znf"/>
</dbReference>
<feature type="domain" description="Reverse transcriptase zinc-binding" evidence="1">
    <location>
        <begin position="6"/>
        <end position="46"/>
    </location>
</feature>
<evidence type="ECO:0000313" key="2">
    <source>
        <dbReference type="EMBL" id="KAK3221039.1"/>
    </source>
</evidence>
<gene>
    <name evidence="2" type="ORF">Dsin_015009</name>
</gene>
<evidence type="ECO:0000313" key="3">
    <source>
        <dbReference type="Proteomes" id="UP001281410"/>
    </source>
</evidence>
<keyword evidence="3" id="KW-1185">Reference proteome</keyword>
<dbReference type="Pfam" id="PF13966">
    <property type="entry name" value="zf-RVT"/>
    <property type="match status" value="1"/>
</dbReference>
<dbReference type="EMBL" id="JANJYJ010000004">
    <property type="protein sequence ID" value="KAK3221039.1"/>
    <property type="molecule type" value="Genomic_DNA"/>
</dbReference>
<comment type="caution">
    <text evidence="2">The sequence shown here is derived from an EMBL/GenBank/DDBJ whole genome shotgun (WGS) entry which is preliminary data.</text>
</comment>